<evidence type="ECO:0008006" key="3">
    <source>
        <dbReference type="Google" id="ProtNLM"/>
    </source>
</evidence>
<protein>
    <recommendedName>
        <fullName evidence="3">Glycosyl transferase family 2</fullName>
    </recommendedName>
</protein>
<organism evidence="1 2">
    <name type="scientific">Ferrimonas gelatinilytica</name>
    <dbReference type="NCBI Taxonomy" id="1255257"/>
    <lineage>
        <taxon>Bacteria</taxon>
        <taxon>Pseudomonadati</taxon>
        <taxon>Pseudomonadota</taxon>
        <taxon>Gammaproteobacteria</taxon>
        <taxon>Alteromonadales</taxon>
        <taxon>Ferrimonadaceae</taxon>
        <taxon>Ferrimonas</taxon>
    </lineage>
</organism>
<keyword evidence="2" id="KW-1185">Reference proteome</keyword>
<evidence type="ECO:0000313" key="2">
    <source>
        <dbReference type="Proteomes" id="UP001501600"/>
    </source>
</evidence>
<dbReference type="Proteomes" id="UP001501600">
    <property type="component" value="Unassembled WGS sequence"/>
</dbReference>
<name>A0ABP9S9J9_9GAMM</name>
<proteinExistence type="predicted"/>
<evidence type="ECO:0000313" key="1">
    <source>
        <dbReference type="EMBL" id="GAA5192836.1"/>
    </source>
</evidence>
<reference evidence="2" key="1">
    <citation type="journal article" date="2019" name="Int. J. Syst. Evol. Microbiol.">
        <title>The Global Catalogue of Microorganisms (GCM) 10K type strain sequencing project: providing services to taxonomists for standard genome sequencing and annotation.</title>
        <authorList>
            <consortium name="The Broad Institute Genomics Platform"/>
            <consortium name="The Broad Institute Genome Sequencing Center for Infectious Disease"/>
            <person name="Wu L."/>
            <person name="Ma J."/>
        </authorList>
    </citation>
    <scope>NUCLEOTIDE SEQUENCE [LARGE SCALE GENOMIC DNA]</scope>
    <source>
        <strain evidence="2">JCM 18720</strain>
    </source>
</reference>
<gene>
    <name evidence="1" type="ORF">GCM10025772_22910</name>
</gene>
<accession>A0ABP9S9J9</accession>
<comment type="caution">
    <text evidence="1">The sequence shown here is derived from an EMBL/GenBank/DDBJ whole genome shotgun (WGS) entry which is preliminary data.</text>
</comment>
<sequence>MRQILTRQFGADSVYFVCDSDCEESAHLVSLPRYLASSGFKVNIDRLGWRCGDHCFYAILSKSRDHDYYWLIENDVYLDEPAVGKLRLESAQRCEDLLIHGFAAGASGKTWDKHYRHYYDEPAYGGLFPVVRLSHKAVAYLGQERLRLAQRFDGTRYYPNDESFVCSRLHNNGFHCGALQATTEGYFNLTRKLEKNVAPGMLHHPVSTCPREIVNKDKRRLRKNFYRLRWARVYRFLRASYRENNGDGRLLARYIAALLFLS</sequence>
<dbReference type="EMBL" id="BAABLF010000014">
    <property type="protein sequence ID" value="GAA5192836.1"/>
    <property type="molecule type" value="Genomic_DNA"/>
</dbReference>